<feature type="signal peptide" evidence="1">
    <location>
        <begin position="1"/>
        <end position="23"/>
    </location>
</feature>
<protein>
    <submittedName>
        <fullName evidence="3">Uncharacterized protein LOC121394747 isoform X1</fullName>
    </submittedName>
</protein>
<feature type="chain" id="PRO_5035196794" evidence="1">
    <location>
        <begin position="24"/>
        <end position="213"/>
    </location>
</feature>
<dbReference type="PANTHER" id="PTHR15218">
    <property type="entry name" value="MD-1, MD-2 - RELATED"/>
    <property type="match status" value="1"/>
</dbReference>
<dbReference type="PANTHER" id="PTHR15218:SF0">
    <property type="entry name" value="LYMPHOCYTE ANTIGEN 96"/>
    <property type="match status" value="1"/>
</dbReference>
<evidence type="ECO:0000313" key="3">
    <source>
        <dbReference type="RefSeq" id="XP_041422443.1"/>
    </source>
</evidence>
<dbReference type="InterPro" id="IPR039217">
    <property type="entry name" value="LY96"/>
</dbReference>
<dbReference type="RefSeq" id="XP_041422443.1">
    <property type="nucleotide sequence ID" value="XM_041566509.1"/>
</dbReference>
<dbReference type="OrthoDB" id="9907947at2759"/>
<sequence length="213" mass="24853">MLILDVFWASMFYLFFLSLSALSTKELFKEQLLCKSSAAEVWLQPCALTTQGAVKEQLLCKSSVAEVWLQLCDGQKDLKITMEACDFNRLPYVTVEWIPRMDLYQLYGEFVVWYQFSKYSEFSKEFCSGTDDAFSTCGTLKGETTTFNITGYDPIPYLYKIKKSSLEENPLSAKRRPPDNSFYVKTCNKNPKKTKWWYHDDLLMPLLQFLSRR</sequence>
<name>A0A8J1L0C7_XENLA</name>
<evidence type="ECO:0000256" key="1">
    <source>
        <dbReference type="SAM" id="SignalP"/>
    </source>
</evidence>
<dbReference type="Proteomes" id="UP000186698">
    <property type="component" value="Chromosome 6L"/>
</dbReference>
<dbReference type="GO" id="GO:0001530">
    <property type="term" value="F:lipopolysaccharide binding"/>
    <property type="evidence" value="ECO:0007669"/>
    <property type="project" value="InterPro"/>
</dbReference>
<dbReference type="GO" id="GO:0045087">
    <property type="term" value="P:innate immune response"/>
    <property type="evidence" value="ECO:0007669"/>
    <property type="project" value="InterPro"/>
</dbReference>
<organism evidence="2 3">
    <name type="scientific">Xenopus laevis</name>
    <name type="common">African clawed frog</name>
    <dbReference type="NCBI Taxonomy" id="8355"/>
    <lineage>
        <taxon>Eukaryota</taxon>
        <taxon>Metazoa</taxon>
        <taxon>Chordata</taxon>
        <taxon>Craniata</taxon>
        <taxon>Vertebrata</taxon>
        <taxon>Euteleostomi</taxon>
        <taxon>Amphibia</taxon>
        <taxon>Batrachia</taxon>
        <taxon>Anura</taxon>
        <taxon>Pipoidea</taxon>
        <taxon>Pipidae</taxon>
        <taxon>Xenopodinae</taxon>
        <taxon>Xenopus</taxon>
        <taxon>Xenopus</taxon>
    </lineage>
</organism>
<dbReference type="AlphaFoldDB" id="A0A8J1L0C7"/>
<dbReference type="KEGG" id="xla:121394747"/>
<dbReference type="GeneID" id="121394747"/>
<evidence type="ECO:0000313" key="2">
    <source>
        <dbReference type="Proteomes" id="UP000186698"/>
    </source>
</evidence>
<reference evidence="3" key="1">
    <citation type="submission" date="2025-08" db="UniProtKB">
        <authorList>
            <consortium name="RefSeq"/>
        </authorList>
    </citation>
    <scope>IDENTIFICATION</scope>
    <source>
        <strain evidence="3">J_2021</strain>
        <tissue evidence="3">Erythrocytes</tissue>
    </source>
</reference>
<accession>A0A8J1L0C7</accession>
<gene>
    <name evidence="3" type="primary">LOC121394747</name>
</gene>
<keyword evidence="2" id="KW-1185">Reference proteome</keyword>
<proteinExistence type="predicted"/>
<dbReference type="Gene3D" id="2.60.40.770">
    <property type="match status" value="1"/>
</dbReference>
<dbReference type="GO" id="GO:0035662">
    <property type="term" value="F:Toll-like receptor 4 binding"/>
    <property type="evidence" value="ECO:0007669"/>
    <property type="project" value="InterPro"/>
</dbReference>
<keyword evidence="1" id="KW-0732">Signal</keyword>